<dbReference type="SUPFAM" id="SSF56655">
    <property type="entry name" value="Carbohydrate phosphatase"/>
    <property type="match status" value="1"/>
</dbReference>
<feature type="binding site" evidence="9">
    <location>
        <position position="86"/>
    </location>
    <ligand>
        <name>Mg(2+)</name>
        <dbReference type="ChEBI" id="CHEBI:18420"/>
        <label>2</label>
    </ligand>
</feature>
<dbReference type="Pfam" id="PF00459">
    <property type="entry name" value="Inositol_P"/>
    <property type="match status" value="1"/>
</dbReference>
<comment type="catalytic activity">
    <reaction evidence="1 9">
        <text>adenosine 3',5'-bisphosphate + H2O = AMP + phosphate</text>
        <dbReference type="Rhea" id="RHEA:10040"/>
        <dbReference type="ChEBI" id="CHEBI:15377"/>
        <dbReference type="ChEBI" id="CHEBI:43474"/>
        <dbReference type="ChEBI" id="CHEBI:58343"/>
        <dbReference type="ChEBI" id="CHEBI:456215"/>
        <dbReference type="EC" id="3.1.3.7"/>
    </reaction>
</comment>
<dbReference type="AlphaFoldDB" id="A0A451D4S5"/>
<sequence>MLKEVCHLARKAGDAIMQVYNGESPFNIRQKENHSPVTTADIKAHHIITAGLQEMTPTIPILSEEEVICWEIRKNWKKYWLVDPLDGTKEFIKRNGEFTVNIALINKGEPILGVVYAPVFAILYSAIAGIAWKENKKNRIRIQVKSLKPPVVVVSRSHSKDGEMSHYLDTLGCHHIVKIGSSLKFCMVAEGKAQFYLRLEPTNIWDTGAGHAIALAAGATINDWQGKAINYLPKTSCLNPAFLVSSSK</sequence>
<accession>A0A451D4S5</accession>
<dbReference type="InterPro" id="IPR050725">
    <property type="entry name" value="CysQ/Inositol_MonoPase"/>
</dbReference>
<feature type="binding site" evidence="9">
    <location>
        <position position="85"/>
    </location>
    <ligand>
        <name>Mg(2+)</name>
        <dbReference type="ChEBI" id="CHEBI:18420"/>
        <label>1</label>
    </ligand>
</feature>
<dbReference type="CDD" id="cd01638">
    <property type="entry name" value="CysQ"/>
    <property type="match status" value="1"/>
</dbReference>
<dbReference type="Gene3D" id="3.30.540.10">
    <property type="entry name" value="Fructose-1,6-Bisphosphatase, subunit A, domain 1"/>
    <property type="match status" value="1"/>
</dbReference>
<evidence type="ECO:0000313" key="12">
    <source>
        <dbReference type="EMBL" id="VFP80732.1"/>
    </source>
</evidence>
<evidence type="ECO:0000256" key="7">
    <source>
        <dbReference type="ARBA" id="ARBA00022842"/>
    </source>
</evidence>
<dbReference type="HAMAP" id="MF_02095">
    <property type="entry name" value="CysQ"/>
    <property type="match status" value="1"/>
</dbReference>
<dbReference type="GO" id="GO:0008441">
    <property type="term" value="F:3'(2'),5'-bisphosphate nucleotidase activity"/>
    <property type="evidence" value="ECO:0007669"/>
    <property type="project" value="UniProtKB-UniRule"/>
</dbReference>
<feature type="transmembrane region" description="Helical" evidence="11">
    <location>
        <begin position="111"/>
        <end position="132"/>
    </location>
</feature>
<comment type="subcellular location">
    <subcellularLocation>
        <location evidence="9">Cell inner membrane</location>
        <topology evidence="9">Peripheral membrane protein</topology>
        <orientation evidence="9">Cytoplasmic side</orientation>
    </subcellularLocation>
</comment>
<evidence type="ECO:0000256" key="8">
    <source>
        <dbReference type="ARBA" id="ARBA00023136"/>
    </source>
</evidence>
<gene>
    <name evidence="9 12" type="primary">cysQ</name>
    <name evidence="12" type="ORF">ERCISPPS3390_618</name>
</gene>
<dbReference type="FunFam" id="3.30.540.10:FF:000007">
    <property type="entry name" value="3'(2'),5'-bisphosphate nucleotidase CysQ"/>
    <property type="match status" value="1"/>
</dbReference>
<organism evidence="12 13">
    <name type="scientific">Candidatus Erwinia haradaeae</name>
    <dbReference type="NCBI Taxonomy" id="1922217"/>
    <lineage>
        <taxon>Bacteria</taxon>
        <taxon>Pseudomonadati</taxon>
        <taxon>Pseudomonadota</taxon>
        <taxon>Gammaproteobacteria</taxon>
        <taxon>Enterobacterales</taxon>
        <taxon>Erwiniaceae</taxon>
        <taxon>Erwinia</taxon>
    </lineage>
</organism>
<dbReference type="FunFam" id="3.40.190.80:FF:000005">
    <property type="entry name" value="3'(2'),5'-bisphosphate nucleotidase CysQ"/>
    <property type="match status" value="1"/>
</dbReference>
<dbReference type="GO" id="GO:0005886">
    <property type="term" value="C:plasma membrane"/>
    <property type="evidence" value="ECO:0007669"/>
    <property type="project" value="UniProtKB-SubCell"/>
</dbReference>
<feature type="binding site" evidence="9">
    <location>
        <position position="83"/>
    </location>
    <ligand>
        <name>Mg(2+)</name>
        <dbReference type="ChEBI" id="CHEBI:18420"/>
        <label>1</label>
    </ligand>
</feature>
<feature type="binding site" evidence="9">
    <location>
        <position position="64"/>
    </location>
    <ligand>
        <name>substrate</name>
    </ligand>
</feature>
<feature type="binding site" evidence="10">
    <location>
        <position position="206"/>
    </location>
    <ligand>
        <name>Mg(2+)</name>
        <dbReference type="ChEBI" id="CHEBI:18420"/>
        <label>1</label>
        <note>catalytic</note>
    </ligand>
</feature>
<dbReference type="PANTHER" id="PTHR43028:SF5">
    <property type="entry name" value="3'(2'),5'-BISPHOSPHATE NUCLEOTIDASE 1"/>
    <property type="match status" value="1"/>
</dbReference>
<proteinExistence type="inferred from homology"/>
<dbReference type="PANTHER" id="PTHR43028">
    <property type="entry name" value="3'(2'),5'-BISPHOSPHATE NUCLEOTIDASE 1"/>
    <property type="match status" value="1"/>
</dbReference>
<dbReference type="PROSITE" id="PS00629">
    <property type="entry name" value="IMP_1"/>
    <property type="match status" value="1"/>
</dbReference>
<feature type="binding site" evidence="9">
    <location>
        <position position="64"/>
    </location>
    <ligand>
        <name>Mg(2+)</name>
        <dbReference type="ChEBI" id="CHEBI:18420"/>
        <label>1</label>
    </ligand>
</feature>
<name>A0A451D4S5_9GAMM</name>
<dbReference type="GO" id="GO:0000103">
    <property type="term" value="P:sulfate assimilation"/>
    <property type="evidence" value="ECO:0007669"/>
    <property type="project" value="TreeGrafter"/>
</dbReference>
<dbReference type="NCBIfam" id="TIGR01331">
    <property type="entry name" value="bisphos_cysQ"/>
    <property type="match status" value="1"/>
</dbReference>
<reference evidence="12 13" key="1">
    <citation type="submission" date="2019-02" db="EMBL/GenBank/DDBJ databases">
        <authorList>
            <person name="Manzano-Marin A."/>
            <person name="Manzano-Marin A."/>
        </authorList>
    </citation>
    <scope>NUCLEOTIDE SEQUENCE [LARGE SCALE GENOMIC DNA]</scope>
    <source>
        <strain evidence="12 13">ErCisplendens/pseudotsugae</strain>
    </source>
</reference>
<evidence type="ECO:0000256" key="4">
    <source>
        <dbReference type="ARBA" id="ARBA00022519"/>
    </source>
</evidence>
<feature type="binding site" evidence="9">
    <location>
        <begin position="85"/>
        <end position="88"/>
    </location>
    <ligand>
        <name>substrate</name>
    </ligand>
</feature>
<keyword evidence="5 9" id="KW-0479">Metal-binding</keyword>
<keyword evidence="11" id="KW-1133">Transmembrane helix</keyword>
<evidence type="ECO:0000256" key="2">
    <source>
        <dbReference type="ARBA" id="ARBA00005289"/>
    </source>
</evidence>
<evidence type="ECO:0000256" key="3">
    <source>
        <dbReference type="ARBA" id="ARBA00022475"/>
    </source>
</evidence>
<dbReference type="Gene3D" id="3.40.190.80">
    <property type="match status" value="1"/>
</dbReference>
<evidence type="ECO:0000256" key="10">
    <source>
        <dbReference type="PIRSR" id="PIRSR600760-2"/>
    </source>
</evidence>
<feature type="binding site" evidence="9">
    <location>
        <position position="206"/>
    </location>
    <ligand>
        <name>substrate</name>
    </ligand>
</feature>
<dbReference type="RefSeq" id="WP_197095336.1">
    <property type="nucleotide sequence ID" value="NZ_LR217705.1"/>
</dbReference>
<keyword evidence="8 9" id="KW-0472">Membrane</keyword>
<dbReference type="EC" id="3.1.3.7" evidence="9"/>
<dbReference type="PRINTS" id="PR00377">
    <property type="entry name" value="IMPHPHTASES"/>
</dbReference>
<keyword evidence="6 9" id="KW-0378">Hydrolase</keyword>
<evidence type="ECO:0000256" key="1">
    <source>
        <dbReference type="ARBA" id="ARBA00001625"/>
    </source>
</evidence>
<protein>
    <recommendedName>
        <fullName evidence="9">3'(2'),5'-bisphosphate nucleotidase CysQ</fullName>
        <ecNumber evidence="9">3.1.3.7</ecNumber>
    </recommendedName>
    <alternativeName>
        <fullName evidence="9">3'(2'),5-bisphosphonucleoside 3'(2')-phosphohydrolase</fullName>
    </alternativeName>
    <alternativeName>
        <fullName evidence="9">3'-phosphoadenosine 5'-phosphate phosphatase</fullName>
        <shortName evidence="9">PAP phosphatase</shortName>
    </alternativeName>
</protein>
<feature type="binding site" evidence="10">
    <location>
        <position position="86"/>
    </location>
    <ligand>
        <name>Mg(2+)</name>
        <dbReference type="ChEBI" id="CHEBI:18420"/>
        <label>1</label>
        <note>catalytic</note>
    </ligand>
</feature>
<dbReference type="GO" id="GO:0000287">
    <property type="term" value="F:magnesium ion binding"/>
    <property type="evidence" value="ECO:0007669"/>
    <property type="project" value="UniProtKB-UniRule"/>
</dbReference>
<comment type="function">
    <text evidence="9">Converts adenosine-3',5'-bisphosphate (PAP) to AMP.</text>
</comment>
<evidence type="ECO:0000256" key="11">
    <source>
        <dbReference type="SAM" id="Phobius"/>
    </source>
</evidence>
<feature type="binding site" evidence="9">
    <location>
        <position position="206"/>
    </location>
    <ligand>
        <name>Mg(2+)</name>
        <dbReference type="ChEBI" id="CHEBI:18420"/>
        <label>2</label>
    </ligand>
</feature>
<evidence type="ECO:0000256" key="5">
    <source>
        <dbReference type="ARBA" id="ARBA00022723"/>
    </source>
</evidence>
<dbReference type="Proteomes" id="UP000294338">
    <property type="component" value="Chromosome 1"/>
</dbReference>
<dbReference type="InterPro" id="IPR006240">
    <property type="entry name" value="CysQ"/>
</dbReference>
<keyword evidence="7 9" id="KW-0460">Magnesium</keyword>
<dbReference type="EMBL" id="LR217705">
    <property type="protein sequence ID" value="VFP80732.1"/>
    <property type="molecule type" value="Genomic_DNA"/>
</dbReference>
<keyword evidence="11" id="KW-0812">Transmembrane</keyword>
<feature type="binding site" evidence="10">
    <location>
        <position position="64"/>
    </location>
    <ligand>
        <name>Mg(2+)</name>
        <dbReference type="ChEBI" id="CHEBI:18420"/>
        <label>1</label>
        <note>catalytic</note>
    </ligand>
</feature>
<evidence type="ECO:0000256" key="9">
    <source>
        <dbReference type="HAMAP-Rule" id="MF_02095"/>
    </source>
</evidence>
<dbReference type="GO" id="GO:0050427">
    <property type="term" value="P:3'-phosphoadenosine 5'-phosphosulfate metabolic process"/>
    <property type="evidence" value="ECO:0007669"/>
    <property type="project" value="TreeGrafter"/>
</dbReference>
<comment type="cofactor">
    <cofactor evidence="9 10">
        <name>Mg(2+)</name>
        <dbReference type="ChEBI" id="CHEBI:18420"/>
    </cofactor>
</comment>
<dbReference type="InterPro" id="IPR000760">
    <property type="entry name" value="Inositol_monophosphatase-like"/>
</dbReference>
<feature type="binding site" evidence="10">
    <location>
        <position position="83"/>
    </location>
    <ligand>
        <name>Mg(2+)</name>
        <dbReference type="ChEBI" id="CHEBI:18420"/>
        <label>1</label>
        <note>catalytic</note>
    </ligand>
</feature>
<comment type="similarity">
    <text evidence="2 9">Belongs to the inositol monophosphatase superfamily. CysQ family.</text>
</comment>
<keyword evidence="3 9" id="KW-1003">Cell membrane</keyword>
<dbReference type="InterPro" id="IPR020583">
    <property type="entry name" value="Inositol_monoP_metal-BS"/>
</dbReference>
<evidence type="ECO:0000256" key="6">
    <source>
        <dbReference type="ARBA" id="ARBA00022801"/>
    </source>
</evidence>
<feature type="binding site" evidence="10">
    <location>
        <position position="85"/>
    </location>
    <ligand>
        <name>Mg(2+)</name>
        <dbReference type="ChEBI" id="CHEBI:18420"/>
        <label>1</label>
        <note>catalytic</note>
    </ligand>
</feature>
<feature type="binding site" evidence="9">
    <location>
        <position position="83"/>
    </location>
    <ligand>
        <name>Mg(2+)</name>
        <dbReference type="ChEBI" id="CHEBI:18420"/>
        <label>2</label>
    </ligand>
</feature>
<keyword evidence="4 9" id="KW-0997">Cell inner membrane</keyword>
<evidence type="ECO:0000313" key="13">
    <source>
        <dbReference type="Proteomes" id="UP000294338"/>
    </source>
</evidence>
<dbReference type="NCBIfam" id="NF008182">
    <property type="entry name" value="PRK10931.1"/>
    <property type="match status" value="1"/>
</dbReference>